<evidence type="ECO:0000313" key="2">
    <source>
        <dbReference type="EMBL" id="CAB9508684.1"/>
    </source>
</evidence>
<evidence type="ECO:0000256" key="1">
    <source>
        <dbReference type="SAM" id="MobiDB-lite"/>
    </source>
</evidence>
<dbReference type="Proteomes" id="UP001153069">
    <property type="component" value="Unassembled WGS sequence"/>
</dbReference>
<comment type="caution">
    <text evidence="2">The sequence shown here is derived from an EMBL/GenBank/DDBJ whole genome shotgun (WGS) entry which is preliminary data.</text>
</comment>
<evidence type="ECO:0000313" key="3">
    <source>
        <dbReference type="Proteomes" id="UP001153069"/>
    </source>
</evidence>
<dbReference type="EMBL" id="CAICTM010000355">
    <property type="protein sequence ID" value="CAB9508684.1"/>
    <property type="molecule type" value="Genomic_DNA"/>
</dbReference>
<keyword evidence="3" id="KW-1185">Reference proteome</keyword>
<feature type="compositionally biased region" description="Basic and acidic residues" evidence="1">
    <location>
        <begin position="472"/>
        <end position="499"/>
    </location>
</feature>
<proteinExistence type="predicted"/>
<dbReference type="CDD" id="cd06503">
    <property type="entry name" value="ATP-synt_Fo_b"/>
    <property type="match status" value="1"/>
</dbReference>
<evidence type="ECO:0008006" key="4">
    <source>
        <dbReference type="Google" id="ProtNLM"/>
    </source>
</evidence>
<protein>
    <recommendedName>
        <fullName evidence="4">Band 7 domain-containing protein</fullName>
    </recommendedName>
</protein>
<dbReference type="OrthoDB" id="10381186at2759"/>
<feature type="compositionally biased region" description="Polar residues" evidence="1">
    <location>
        <begin position="210"/>
        <end position="224"/>
    </location>
</feature>
<feature type="region of interest" description="Disordered" evidence="1">
    <location>
        <begin position="210"/>
        <end position="234"/>
    </location>
</feature>
<accession>A0A9N8DZ44</accession>
<dbReference type="AlphaFoldDB" id="A0A9N8DZ44"/>
<sequence length="646" mass="71442">MMEQHPATATATAPTEAEVIPELPPMIQAPNFAVPEWDADNEPLGMTRLRSGESFLDGVRRVAACIGGDSPVSKGCNSLLPGMRVAEDQVGVVLSNGSVVLRPPGAYRTTLLNPWKTHGAVVPISRTAGVEFDPLQETANRNPLIRHMELGQSYRMIVLQAQQIGVFEDQTATHMVSQGTYVYDNDTIMRGVIDLNRMTPVIVERETEDTVASVTSGNSTQMVNQHGRPKASNQAHGTMIETKLRFIPAGYVSTVAGVTIAKPEKGFVVLHKDARNRISVTEGICMASGNQDFFRNSTIQNKDTKATIDDLEIEFGDTNHYAKSTPILELKSKDNIDAICRAQIKWQQVRPDVWVAHRGAFTDPFDMLEEKCANMMRDWLLSVPYADALEEKSKGFTKVEHQWSAELNDTGRVYGVKVLGIEITTLRFPSVDKQDEQLALQLAETNLAIETSRQNATKEKEISRLNQATHVRMQEDRDREAEAEERQQEVERRKNKAEAETITKKAEMDTLVVEAEKNLALAQQNQTKEVELAKATAEAESDRVRAQGKRDAARLAAEGEIAETQEKNKAQLEFLTQQAELLRKSPGLVELLKIQNDLLKTQALALAAQTNPNVVLLTGQEGLEARRMNNGHAPLVPGSAIVSQVK</sequence>
<name>A0A9N8DZ44_9STRA</name>
<organism evidence="2 3">
    <name type="scientific">Seminavis robusta</name>
    <dbReference type="NCBI Taxonomy" id="568900"/>
    <lineage>
        <taxon>Eukaryota</taxon>
        <taxon>Sar</taxon>
        <taxon>Stramenopiles</taxon>
        <taxon>Ochrophyta</taxon>
        <taxon>Bacillariophyta</taxon>
        <taxon>Bacillariophyceae</taxon>
        <taxon>Bacillariophycidae</taxon>
        <taxon>Naviculales</taxon>
        <taxon>Naviculaceae</taxon>
        <taxon>Seminavis</taxon>
    </lineage>
</organism>
<feature type="region of interest" description="Disordered" evidence="1">
    <location>
        <begin position="453"/>
        <end position="499"/>
    </location>
</feature>
<gene>
    <name evidence="2" type="ORF">SEMRO_356_G125360.1</name>
</gene>
<reference evidence="2" key="1">
    <citation type="submission" date="2020-06" db="EMBL/GenBank/DDBJ databases">
        <authorList>
            <consortium name="Plant Systems Biology data submission"/>
        </authorList>
    </citation>
    <scope>NUCLEOTIDE SEQUENCE</scope>
    <source>
        <strain evidence="2">D6</strain>
    </source>
</reference>